<name>A0A9J6CVR9_RHIMP</name>
<dbReference type="GO" id="GO:0005886">
    <property type="term" value="C:plasma membrane"/>
    <property type="evidence" value="ECO:0007669"/>
    <property type="project" value="TreeGrafter"/>
</dbReference>
<gene>
    <name evidence="9" type="ORF">HPB51_028897</name>
</gene>
<evidence type="ECO:0000256" key="3">
    <source>
        <dbReference type="ARBA" id="ARBA00022692"/>
    </source>
</evidence>
<reference evidence="9" key="2">
    <citation type="submission" date="2021-09" db="EMBL/GenBank/DDBJ databases">
        <authorList>
            <person name="Jia N."/>
            <person name="Wang J."/>
            <person name="Shi W."/>
            <person name="Du L."/>
            <person name="Sun Y."/>
            <person name="Zhan W."/>
            <person name="Jiang J."/>
            <person name="Wang Q."/>
            <person name="Zhang B."/>
            <person name="Ji P."/>
            <person name="Sakyi L.B."/>
            <person name="Cui X."/>
            <person name="Yuan T."/>
            <person name="Jiang B."/>
            <person name="Yang W."/>
            <person name="Lam T.T.-Y."/>
            <person name="Chang Q."/>
            <person name="Ding S."/>
            <person name="Wang X."/>
            <person name="Zhu J."/>
            <person name="Ruan X."/>
            <person name="Zhao L."/>
            <person name="Wei J."/>
            <person name="Que T."/>
            <person name="Du C."/>
            <person name="Cheng J."/>
            <person name="Dai P."/>
            <person name="Han X."/>
            <person name="Huang E."/>
            <person name="Gao Y."/>
            <person name="Liu J."/>
            <person name="Shao H."/>
            <person name="Ye R."/>
            <person name="Li L."/>
            <person name="Wei W."/>
            <person name="Wang X."/>
            <person name="Wang C."/>
            <person name="Huo Q."/>
            <person name="Li W."/>
            <person name="Guo W."/>
            <person name="Chen H."/>
            <person name="Chen S."/>
            <person name="Zhou L."/>
            <person name="Zhou L."/>
            <person name="Ni X."/>
            <person name="Tian J."/>
            <person name="Zhou Y."/>
            <person name="Sheng Y."/>
            <person name="Liu T."/>
            <person name="Pan Y."/>
            <person name="Xia L."/>
            <person name="Li J."/>
            <person name="Zhao F."/>
            <person name="Cao W."/>
        </authorList>
    </citation>
    <scope>NUCLEOTIDE SEQUENCE</scope>
    <source>
        <strain evidence="9">Rmic-2018</strain>
        <tissue evidence="9">Larvae</tissue>
    </source>
</reference>
<feature type="compositionally biased region" description="Basic and acidic residues" evidence="7">
    <location>
        <begin position="310"/>
        <end position="319"/>
    </location>
</feature>
<dbReference type="Pfam" id="PF04547">
    <property type="entry name" value="Anoctamin"/>
    <property type="match status" value="1"/>
</dbReference>
<accession>A0A9J6CVR9</accession>
<dbReference type="Proteomes" id="UP000821866">
    <property type="component" value="Unassembled WGS sequence"/>
</dbReference>
<feature type="transmembrane region" description="Helical" evidence="6">
    <location>
        <begin position="140"/>
        <end position="164"/>
    </location>
</feature>
<dbReference type="AlphaFoldDB" id="A0A9J6CVR9"/>
<protein>
    <recommendedName>
        <fullName evidence="6">Anoctamin</fullName>
    </recommendedName>
</protein>
<evidence type="ECO:0000313" key="10">
    <source>
        <dbReference type="Proteomes" id="UP000821866"/>
    </source>
</evidence>
<dbReference type="EMBL" id="JABSTU010005961">
    <property type="protein sequence ID" value="KAH7938586.1"/>
    <property type="molecule type" value="Genomic_DNA"/>
</dbReference>
<comment type="similarity">
    <text evidence="2 6">Belongs to the anoctamin family.</text>
</comment>
<proteinExistence type="inferred from homology"/>
<reference evidence="9" key="1">
    <citation type="journal article" date="2020" name="Cell">
        <title>Large-Scale Comparative Analyses of Tick Genomes Elucidate Their Genetic Diversity and Vector Capacities.</title>
        <authorList>
            <consortium name="Tick Genome and Microbiome Consortium (TIGMIC)"/>
            <person name="Jia N."/>
            <person name="Wang J."/>
            <person name="Shi W."/>
            <person name="Du L."/>
            <person name="Sun Y."/>
            <person name="Zhan W."/>
            <person name="Jiang J.F."/>
            <person name="Wang Q."/>
            <person name="Zhang B."/>
            <person name="Ji P."/>
            <person name="Bell-Sakyi L."/>
            <person name="Cui X.M."/>
            <person name="Yuan T.T."/>
            <person name="Jiang B.G."/>
            <person name="Yang W.F."/>
            <person name="Lam T.T."/>
            <person name="Chang Q.C."/>
            <person name="Ding S.J."/>
            <person name="Wang X.J."/>
            <person name="Zhu J.G."/>
            <person name="Ruan X.D."/>
            <person name="Zhao L."/>
            <person name="Wei J.T."/>
            <person name="Ye R.Z."/>
            <person name="Que T.C."/>
            <person name="Du C.H."/>
            <person name="Zhou Y.H."/>
            <person name="Cheng J.X."/>
            <person name="Dai P.F."/>
            <person name="Guo W.B."/>
            <person name="Han X.H."/>
            <person name="Huang E.J."/>
            <person name="Li L.F."/>
            <person name="Wei W."/>
            <person name="Gao Y.C."/>
            <person name="Liu J.Z."/>
            <person name="Shao H.Z."/>
            <person name="Wang X."/>
            <person name="Wang C.C."/>
            <person name="Yang T.C."/>
            <person name="Huo Q.B."/>
            <person name="Li W."/>
            <person name="Chen H.Y."/>
            <person name="Chen S.E."/>
            <person name="Zhou L.G."/>
            <person name="Ni X.B."/>
            <person name="Tian J.H."/>
            <person name="Sheng Y."/>
            <person name="Liu T."/>
            <person name="Pan Y.S."/>
            <person name="Xia L.Y."/>
            <person name="Li J."/>
            <person name="Zhao F."/>
            <person name="Cao W.C."/>
        </authorList>
    </citation>
    <scope>NUCLEOTIDE SEQUENCE</scope>
    <source>
        <strain evidence="9">Rmic-2018</strain>
    </source>
</reference>
<feature type="region of interest" description="Disordered" evidence="7">
    <location>
        <begin position="297"/>
        <end position="327"/>
    </location>
</feature>
<keyword evidence="4 6" id="KW-1133">Transmembrane helix</keyword>
<feature type="transmembrane region" description="Helical" evidence="6">
    <location>
        <begin position="89"/>
        <end position="112"/>
    </location>
</feature>
<dbReference type="InterPro" id="IPR049452">
    <property type="entry name" value="Anoctamin_TM"/>
</dbReference>
<evidence type="ECO:0000256" key="5">
    <source>
        <dbReference type="ARBA" id="ARBA00023136"/>
    </source>
</evidence>
<comment type="subcellular location">
    <subcellularLocation>
        <location evidence="1 6">Membrane</location>
        <topology evidence="1 6">Multi-pass membrane protein</topology>
    </subcellularLocation>
</comment>
<evidence type="ECO:0000313" key="9">
    <source>
        <dbReference type="EMBL" id="KAH7938586.1"/>
    </source>
</evidence>
<evidence type="ECO:0000256" key="7">
    <source>
        <dbReference type="SAM" id="MobiDB-lite"/>
    </source>
</evidence>
<organism evidence="9 10">
    <name type="scientific">Rhipicephalus microplus</name>
    <name type="common">Cattle tick</name>
    <name type="synonym">Boophilus microplus</name>
    <dbReference type="NCBI Taxonomy" id="6941"/>
    <lineage>
        <taxon>Eukaryota</taxon>
        <taxon>Metazoa</taxon>
        <taxon>Ecdysozoa</taxon>
        <taxon>Arthropoda</taxon>
        <taxon>Chelicerata</taxon>
        <taxon>Arachnida</taxon>
        <taxon>Acari</taxon>
        <taxon>Parasitiformes</taxon>
        <taxon>Ixodida</taxon>
        <taxon>Ixodoidea</taxon>
        <taxon>Ixodidae</taxon>
        <taxon>Rhipicephalinae</taxon>
        <taxon>Rhipicephalus</taxon>
        <taxon>Boophilus</taxon>
    </lineage>
</organism>
<dbReference type="GO" id="GO:0005254">
    <property type="term" value="F:chloride channel activity"/>
    <property type="evidence" value="ECO:0007669"/>
    <property type="project" value="TreeGrafter"/>
</dbReference>
<evidence type="ECO:0000256" key="1">
    <source>
        <dbReference type="ARBA" id="ARBA00004141"/>
    </source>
</evidence>
<dbReference type="InterPro" id="IPR007632">
    <property type="entry name" value="Anoctamin"/>
</dbReference>
<keyword evidence="5 6" id="KW-0472">Membrane</keyword>
<comment type="caution">
    <text evidence="9">The sequence shown here is derived from an EMBL/GenBank/DDBJ whole genome shotgun (WGS) entry which is preliminary data.</text>
</comment>
<feature type="transmembrane region" description="Helical" evidence="6">
    <location>
        <begin position="240"/>
        <end position="269"/>
    </location>
</feature>
<evidence type="ECO:0000256" key="2">
    <source>
        <dbReference type="ARBA" id="ARBA00009671"/>
    </source>
</evidence>
<evidence type="ECO:0000256" key="4">
    <source>
        <dbReference type="ARBA" id="ARBA00022989"/>
    </source>
</evidence>
<keyword evidence="3 6" id="KW-0812">Transmembrane</keyword>
<evidence type="ECO:0000256" key="6">
    <source>
        <dbReference type="RuleBase" id="RU280814"/>
    </source>
</evidence>
<feature type="domain" description="Anoctamin transmembrane" evidence="8">
    <location>
        <begin position="6"/>
        <end position="283"/>
    </location>
</feature>
<dbReference type="VEuPathDB" id="VectorBase:LOC119165359"/>
<dbReference type="PANTHER" id="PTHR12308:SF84">
    <property type="entry name" value="ANOCTAMIN"/>
    <property type="match status" value="1"/>
</dbReference>
<dbReference type="PANTHER" id="PTHR12308">
    <property type="entry name" value="ANOCTAMIN"/>
    <property type="match status" value="1"/>
</dbReference>
<comment type="caution">
    <text evidence="6">Lacks conserved residue(s) required for the propagation of feature annotation.</text>
</comment>
<sequence length="327" mass="38047">MGLCFEKRCEDGCLYEVTVQLAIVMVGKQIINNINEFAQLRISNRWRSWPRDHVRRKGGLRAGPLTRWEEDYVLAEWRMLSLFDEYLEMAIQFGFVTLFVAAFPLAPLFALLNNFVEIRLDAYKYTCQLRRPLAQRVPNIGVWQVIFEGISILAVICNAFQIAYTSDFIPRLVYRLVYSSDYSLHGFVNFTLSSFDTSDFDNDTRPDKATLDGVVVRECRYKGYREPPGSEKEYELTATYWYIFAARLIFVVVFEHVVFFVKWLVAALIPDVPRSVQQRIRREQIVEQNLIADLHTRERARSGRSSKKTASSDKSDRRRTSTSSKIL</sequence>
<evidence type="ECO:0000259" key="8">
    <source>
        <dbReference type="Pfam" id="PF04547"/>
    </source>
</evidence>
<keyword evidence="10" id="KW-1185">Reference proteome</keyword>